<dbReference type="Gene3D" id="3.90.25.10">
    <property type="entry name" value="UDP-galactose 4-epimerase, domain 1"/>
    <property type="match status" value="1"/>
</dbReference>
<evidence type="ECO:0000313" key="6">
    <source>
        <dbReference type="Proteomes" id="UP000178240"/>
    </source>
</evidence>
<dbReference type="GO" id="GO:0008831">
    <property type="term" value="F:dTDP-4-dehydrorhamnose reductase activity"/>
    <property type="evidence" value="ECO:0007669"/>
    <property type="project" value="UniProtKB-EC"/>
</dbReference>
<dbReference type="PANTHER" id="PTHR10491:SF4">
    <property type="entry name" value="METHIONINE ADENOSYLTRANSFERASE 2 SUBUNIT BETA"/>
    <property type="match status" value="1"/>
</dbReference>
<comment type="similarity">
    <text evidence="1 2">Belongs to the dTDP-4-dehydrorhamnose reductase family.</text>
</comment>
<evidence type="ECO:0000256" key="3">
    <source>
        <dbReference type="SAM" id="SignalP"/>
    </source>
</evidence>
<dbReference type="SUPFAM" id="SSF51735">
    <property type="entry name" value="NAD(P)-binding Rossmann-fold domains"/>
    <property type="match status" value="1"/>
</dbReference>
<accession>A0A1G1Y0Y7</accession>
<keyword evidence="2" id="KW-0560">Oxidoreductase</keyword>
<dbReference type="STRING" id="1797535.A2744_02165"/>
<feature type="chain" id="PRO_5009581465" description="dTDP-4-dehydrorhamnose reductase" evidence="3">
    <location>
        <begin position="23"/>
        <end position="283"/>
    </location>
</feature>
<evidence type="ECO:0000256" key="2">
    <source>
        <dbReference type="RuleBase" id="RU364082"/>
    </source>
</evidence>
<gene>
    <name evidence="5" type="ORF">A2744_02165</name>
</gene>
<comment type="pathway">
    <text evidence="2">Carbohydrate biosynthesis; dTDP-L-rhamnose biosynthesis.</text>
</comment>
<dbReference type="PANTHER" id="PTHR10491">
    <property type="entry name" value="DTDP-4-DEHYDRORHAMNOSE REDUCTASE"/>
    <property type="match status" value="1"/>
</dbReference>
<feature type="domain" description="RmlD-like substrate binding" evidence="4">
    <location>
        <begin position="7"/>
        <end position="279"/>
    </location>
</feature>
<dbReference type="GO" id="GO:0005829">
    <property type="term" value="C:cytosol"/>
    <property type="evidence" value="ECO:0007669"/>
    <property type="project" value="TreeGrafter"/>
</dbReference>
<dbReference type="Gene3D" id="3.40.50.720">
    <property type="entry name" value="NAD(P)-binding Rossmann-like Domain"/>
    <property type="match status" value="1"/>
</dbReference>
<dbReference type="Pfam" id="PF04321">
    <property type="entry name" value="RmlD_sub_bind"/>
    <property type="match status" value="1"/>
</dbReference>
<dbReference type="InterPro" id="IPR036291">
    <property type="entry name" value="NAD(P)-bd_dom_sf"/>
</dbReference>
<dbReference type="InterPro" id="IPR029903">
    <property type="entry name" value="RmlD-like-bd"/>
</dbReference>
<reference evidence="5 6" key="1">
    <citation type="journal article" date="2016" name="Nat. Commun.">
        <title>Thousands of microbial genomes shed light on interconnected biogeochemical processes in an aquifer system.</title>
        <authorList>
            <person name="Anantharaman K."/>
            <person name="Brown C.T."/>
            <person name="Hug L.A."/>
            <person name="Sharon I."/>
            <person name="Castelle C.J."/>
            <person name="Probst A.J."/>
            <person name="Thomas B.C."/>
            <person name="Singh A."/>
            <person name="Wilkins M.J."/>
            <person name="Karaoz U."/>
            <person name="Brodie E.L."/>
            <person name="Williams K.H."/>
            <person name="Hubbard S.S."/>
            <person name="Banfield J.F."/>
        </authorList>
    </citation>
    <scope>NUCLEOTIDE SEQUENCE [LARGE SCALE GENOMIC DNA]</scope>
</reference>
<dbReference type="NCBIfam" id="TIGR01214">
    <property type="entry name" value="rmlD"/>
    <property type="match status" value="1"/>
</dbReference>
<proteinExistence type="inferred from homology"/>
<dbReference type="GO" id="GO:0019305">
    <property type="term" value="P:dTDP-rhamnose biosynthetic process"/>
    <property type="evidence" value="ECO:0007669"/>
    <property type="project" value="UniProtKB-UniPathway"/>
</dbReference>
<keyword evidence="3" id="KW-0732">Signal</keyword>
<dbReference type="CDD" id="cd05254">
    <property type="entry name" value="dTDP_HR_like_SDR_e"/>
    <property type="match status" value="1"/>
</dbReference>
<dbReference type="Proteomes" id="UP000178240">
    <property type="component" value="Unassembled WGS sequence"/>
</dbReference>
<evidence type="ECO:0000259" key="4">
    <source>
        <dbReference type="Pfam" id="PF04321"/>
    </source>
</evidence>
<dbReference type="InterPro" id="IPR005913">
    <property type="entry name" value="dTDP_dehydrorham_reduct"/>
</dbReference>
<protein>
    <recommendedName>
        <fullName evidence="2">dTDP-4-dehydrorhamnose reductase</fullName>
        <ecNumber evidence="2">1.1.1.133</ecNumber>
    </recommendedName>
</protein>
<comment type="caution">
    <text evidence="5">The sequence shown here is derived from an EMBL/GenBank/DDBJ whole genome shotgun (WGS) entry which is preliminary data.</text>
</comment>
<name>A0A1G1Y0Y7_9BACT</name>
<organism evidence="5 6">
    <name type="scientific">Candidatus Buchananbacteria bacterium RIFCSPHIGHO2_01_FULL_44_11</name>
    <dbReference type="NCBI Taxonomy" id="1797535"/>
    <lineage>
        <taxon>Bacteria</taxon>
        <taxon>Candidatus Buchananiibacteriota</taxon>
    </lineage>
</organism>
<sequence>MVCMTKKVLILGAKGMLGQALARVFSDADLSLWDLNQLDITDQQQVEQKILSLQPQIIINAAAYTDVDGCETNEDLAVRVNGLAVGYLASVAKHLGAILVHYSTDYVFDGQNSAGYKESDPTNPVNAYGRTKLRGEQELTKKGEKYYLIRTAWLYGPGGKNFVDTILTKAKSSDKLKVVNDQFGKPTYTLDLAQATRNIVEQNQPFGIYHITNQAPASGITWYEFAQAAVKLKNLSAEIEPCSTEEFPRPAQRPKYSMLINTKIKPMREWQEALNDYLKYNYE</sequence>
<keyword evidence="2" id="KW-0521">NADP</keyword>
<evidence type="ECO:0000256" key="1">
    <source>
        <dbReference type="ARBA" id="ARBA00010944"/>
    </source>
</evidence>
<evidence type="ECO:0000313" key="5">
    <source>
        <dbReference type="EMBL" id="OGY45470.1"/>
    </source>
</evidence>
<dbReference type="EC" id="1.1.1.133" evidence="2"/>
<feature type="signal peptide" evidence="3">
    <location>
        <begin position="1"/>
        <end position="22"/>
    </location>
</feature>
<comment type="function">
    <text evidence="2">Catalyzes the reduction of dTDP-6-deoxy-L-lyxo-4-hexulose to yield dTDP-L-rhamnose.</text>
</comment>
<dbReference type="AlphaFoldDB" id="A0A1G1Y0Y7"/>
<dbReference type="UniPathway" id="UPA00124"/>
<dbReference type="EMBL" id="MHIE01000019">
    <property type="protein sequence ID" value="OGY45470.1"/>
    <property type="molecule type" value="Genomic_DNA"/>
</dbReference>